<proteinExistence type="predicted"/>
<dbReference type="Gene3D" id="2.130.10.30">
    <property type="entry name" value="Regulator of chromosome condensation 1/beta-lactamase-inhibitor protein II"/>
    <property type="match status" value="2"/>
</dbReference>
<dbReference type="PANTHER" id="PTHR45982:SF1">
    <property type="entry name" value="REGULATOR OF CHROMOSOME CONDENSATION"/>
    <property type="match status" value="1"/>
</dbReference>
<dbReference type="GO" id="GO:0005085">
    <property type="term" value="F:guanyl-nucleotide exchange factor activity"/>
    <property type="evidence" value="ECO:0007669"/>
    <property type="project" value="TreeGrafter"/>
</dbReference>
<organism evidence="1 2">
    <name type="scientific">Geomesophilobacter sediminis</name>
    <dbReference type="NCBI Taxonomy" id="2798584"/>
    <lineage>
        <taxon>Bacteria</taxon>
        <taxon>Pseudomonadati</taxon>
        <taxon>Thermodesulfobacteriota</taxon>
        <taxon>Desulfuromonadia</taxon>
        <taxon>Geobacterales</taxon>
        <taxon>Geobacteraceae</taxon>
        <taxon>Geomesophilobacter</taxon>
    </lineage>
</organism>
<dbReference type="RefSeq" id="WP_199384856.1">
    <property type="nucleotide sequence ID" value="NZ_JAEMHM010000011.1"/>
</dbReference>
<dbReference type="Pfam" id="PF13540">
    <property type="entry name" value="RCC1_2"/>
    <property type="match status" value="3"/>
</dbReference>
<dbReference type="InterPro" id="IPR051553">
    <property type="entry name" value="Ran_GTPase-activating"/>
</dbReference>
<accession>A0A8J7M0M5</accession>
<dbReference type="SUPFAM" id="SSF50985">
    <property type="entry name" value="RCC1/BLIP-II"/>
    <property type="match status" value="1"/>
</dbReference>
<dbReference type="EMBL" id="JAEMHM010000011">
    <property type="protein sequence ID" value="MBJ6725967.1"/>
    <property type="molecule type" value="Genomic_DNA"/>
</dbReference>
<evidence type="ECO:0008006" key="3">
    <source>
        <dbReference type="Google" id="ProtNLM"/>
    </source>
</evidence>
<evidence type="ECO:0000313" key="1">
    <source>
        <dbReference type="EMBL" id="MBJ6725967.1"/>
    </source>
</evidence>
<dbReference type="PROSITE" id="PS50012">
    <property type="entry name" value="RCC1_3"/>
    <property type="match status" value="3"/>
</dbReference>
<keyword evidence="2" id="KW-1185">Reference proteome</keyword>
<dbReference type="Proteomes" id="UP000636888">
    <property type="component" value="Unassembled WGS sequence"/>
</dbReference>
<dbReference type="AlphaFoldDB" id="A0A8J7M0M5"/>
<protein>
    <recommendedName>
        <fullName evidence="3">Chromosome condensation regulator RCC1</fullName>
    </recommendedName>
</protein>
<gene>
    <name evidence="1" type="ORF">JFN93_14715</name>
</gene>
<dbReference type="InterPro" id="IPR009091">
    <property type="entry name" value="RCC1/BLIP-II"/>
</dbReference>
<reference evidence="1" key="1">
    <citation type="submission" date="2020-12" db="EMBL/GenBank/DDBJ databases">
        <title>Geomonas sp. Red875, isolated from river sediment.</title>
        <authorList>
            <person name="Xu Z."/>
            <person name="Zhang Z."/>
            <person name="Masuda Y."/>
            <person name="Itoh H."/>
            <person name="Senoo K."/>
        </authorList>
    </citation>
    <scope>NUCLEOTIDE SEQUENCE</scope>
    <source>
        <strain evidence="1">Red875</strain>
    </source>
</reference>
<sequence>MQMPKGKALLFAAGIVASALIYGCGGSSSNNIIPSVVSIFDAHNAVFRNNTALVTAGYNGFGQLGFDFGNLSDQTVYHPIAQNIVAFTNHTTGARIGGVAVGAAHTVAFGRPAPFSNITGQSLAYAWGSNYHGQLGNGTVTPTTGSAAYSRIPLRVGPKTYLTTDAVGTPNGGPLTGVTAVAAGGFHSVALRGSDGAVFTWGYNGYGELGNNNFTDSPWPVPVLAYPGGQNDRLEKITAIASGADHVLALRIDGTLFAWGDNTYGQCGQDNSIPANLRVGYAKPVVFPSNPGIAQIAAGGTFSVALANDMKTMFFWGNNIGHPDVSTLSLATPMPLFIPSAVQNHNIVKISAGLDHIVILLDNGTVYAIGFNSYGQLGDATVVSRPVTIIGNTTFSNRTTAWANFSTATHGSTRFGIYSSAASLLAHGEWLADDISAFGHSTMVHIVGKGWYGWGDNGHGQLGQPISTTSIGYILSAVPVAGAQEF</sequence>
<dbReference type="PANTHER" id="PTHR45982">
    <property type="entry name" value="REGULATOR OF CHROMOSOME CONDENSATION"/>
    <property type="match status" value="1"/>
</dbReference>
<name>A0A8J7M0M5_9BACT</name>
<dbReference type="GO" id="GO:0005737">
    <property type="term" value="C:cytoplasm"/>
    <property type="evidence" value="ECO:0007669"/>
    <property type="project" value="TreeGrafter"/>
</dbReference>
<comment type="caution">
    <text evidence="1">The sequence shown here is derived from an EMBL/GenBank/DDBJ whole genome shotgun (WGS) entry which is preliminary data.</text>
</comment>
<dbReference type="InterPro" id="IPR000408">
    <property type="entry name" value="Reg_chr_condens"/>
</dbReference>
<dbReference type="PROSITE" id="PS51257">
    <property type="entry name" value="PROKAR_LIPOPROTEIN"/>
    <property type="match status" value="1"/>
</dbReference>
<evidence type="ECO:0000313" key="2">
    <source>
        <dbReference type="Proteomes" id="UP000636888"/>
    </source>
</evidence>
<dbReference type="PRINTS" id="PR00633">
    <property type="entry name" value="RCCNDNSATION"/>
</dbReference>